<dbReference type="AlphaFoldDB" id="A0AAV4S464"/>
<organism evidence="1 2">
    <name type="scientific">Caerostris extrusa</name>
    <name type="common">Bark spider</name>
    <name type="synonym">Caerostris bankana</name>
    <dbReference type="NCBI Taxonomy" id="172846"/>
    <lineage>
        <taxon>Eukaryota</taxon>
        <taxon>Metazoa</taxon>
        <taxon>Ecdysozoa</taxon>
        <taxon>Arthropoda</taxon>
        <taxon>Chelicerata</taxon>
        <taxon>Arachnida</taxon>
        <taxon>Araneae</taxon>
        <taxon>Araneomorphae</taxon>
        <taxon>Entelegynae</taxon>
        <taxon>Araneoidea</taxon>
        <taxon>Araneidae</taxon>
        <taxon>Caerostris</taxon>
    </lineage>
</organism>
<sequence>MRWSPCGIGVFLEESGFSRAVSGQDEVRVERGEKVRRRMRSGAYPSRLLIWSLATTALTITYRWTKEQAVWQDQRRIRVFMFAENETSLRFVSDNQNSRSGFDIRVRQITTCNPDAPGEK</sequence>
<proteinExistence type="predicted"/>
<evidence type="ECO:0000313" key="1">
    <source>
        <dbReference type="EMBL" id="GIY27729.1"/>
    </source>
</evidence>
<protein>
    <submittedName>
        <fullName evidence="1">Uncharacterized protein</fullName>
    </submittedName>
</protein>
<reference evidence="1 2" key="1">
    <citation type="submission" date="2021-06" db="EMBL/GenBank/DDBJ databases">
        <title>Caerostris extrusa draft genome.</title>
        <authorList>
            <person name="Kono N."/>
            <person name="Arakawa K."/>
        </authorList>
    </citation>
    <scope>NUCLEOTIDE SEQUENCE [LARGE SCALE GENOMIC DNA]</scope>
</reference>
<gene>
    <name evidence="1" type="ORF">CEXT_815661</name>
</gene>
<dbReference type="EMBL" id="BPLR01008844">
    <property type="protein sequence ID" value="GIY27729.1"/>
    <property type="molecule type" value="Genomic_DNA"/>
</dbReference>
<keyword evidence="2" id="KW-1185">Reference proteome</keyword>
<dbReference type="Proteomes" id="UP001054945">
    <property type="component" value="Unassembled WGS sequence"/>
</dbReference>
<evidence type="ECO:0000313" key="2">
    <source>
        <dbReference type="Proteomes" id="UP001054945"/>
    </source>
</evidence>
<accession>A0AAV4S464</accession>
<comment type="caution">
    <text evidence="1">The sequence shown here is derived from an EMBL/GenBank/DDBJ whole genome shotgun (WGS) entry which is preliminary data.</text>
</comment>
<name>A0AAV4S464_CAEEX</name>